<dbReference type="EMBL" id="BAAANS010000002">
    <property type="protein sequence ID" value="GAA2084861.1"/>
    <property type="molecule type" value="Genomic_DNA"/>
</dbReference>
<evidence type="ECO:0000313" key="2">
    <source>
        <dbReference type="EMBL" id="GAA2084861.1"/>
    </source>
</evidence>
<evidence type="ECO:0000256" key="1">
    <source>
        <dbReference type="SAM" id="MobiDB-lite"/>
    </source>
</evidence>
<protein>
    <submittedName>
        <fullName evidence="2">Uncharacterized protein</fullName>
    </submittedName>
</protein>
<evidence type="ECO:0000313" key="3">
    <source>
        <dbReference type="Proteomes" id="UP001500897"/>
    </source>
</evidence>
<proteinExistence type="predicted"/>
<organism evidence="2 3">
    <name type="scientific">Kitasatospora saccharophila</name>
    <dbReference type="NCBI Taxonomy" id="407973"/>
    <lineage>
        <taxon>Bacteria</taxon>
        <taxon>Bacillati</taxon>
        <taxon>Actinomycetota</taxon>
        <taxon>Actinomycetes</taxon>
        <taxon>Kitasatosporales</taxon>
        <taxon>Streptomycetaceae</taxon>
        <taxon>Kitasatospora</taxon>
    </lineage>
</organism>
<accession>A0ABP5HV58</accession>
<comment type="caution">
    <text evidence="2">The sequence shown here is derived from an EMBL/GenBank/DDBJ whole genome shotgun (WGS) entry which is preliminary data.</text>
</comment>
<sequence>MDFDSLRDVVQRTVLSLPHGPRGRGKLLLPGQGASTSNSDCEPDFVAVSGMDLVVIQAKSIVAARGSQAEVTRFTEHFLAEASRQAEKGANLQDGLSASIVLASSTLEVGCDLTGVLAMALSKPTSTRSREQLVGRGLRAFISGNALRRRDDQNRQHVDLSPLNSKPPSNAAPRADHQRWQRQVESGYLLLRSRSAGVSLFDSKTALWQRQLESAYLLLRSRRAESARRLPPGNIAASPGGFGSSSEIDQLATACGLTRLSVPLVPRPPSVVASGAGAPGRAAWERAAWSPLGHRFSLAA</sequence>
<gene>
    <name evidence="2" type="ORF">GCM10009759_04220</name>
</gene>
<reference evidence="3" key="1">
    <citation type="journal article" date="2019" name="Int. J. Syst. Evol. Microbiol.">
        <title>The Global Catalogue of Microorganisms (GCM) 10K type strain sequencing project: providing services to taxonomists for standard genome sequencing and annotation.</title>
        <authorList>
            <consortium name="The Broad Institute Genomics Platform"/>
            <consortium name="The Broad Institute Genome Sequencing Center for Infectious Disease"/>
            <person name="Wu L."/>
            <person name="Ma J."/>
        </authorList>
    </citation>
    <scope>NUCLEOTIDE SEQUENCE [LARGE SCALE GENOMIC DNA]</scope>
    <source>
        <strain evidence="3">JCM 14559</strain>
    </source>
</reference>
<dbReference type="RefSeq" id="WP_344549937.1">
    <property type="nucleotide sequence ID" value="NZ_BAAANS010000002.1"/>
</dbReference>
<dbReference type="Proteomes" id="UP001500897">
    <property type="component" value="Unassembled WGS sequence"/>
</dbReference>
<name>A0ABP5HV58_9ACTN</name>
<keyword evidence="3" id="KW-1185">Reference proteome</keyword>
<feature type="region of interest" description="Disordered" evidence="1">
    <location>
        <begin position="151"/>
        <end position="178"/>
    </location>
</feature>